<keyword evidence="5" id="KW-0239">DNA-directed DNA polymerase</keyword>
<dbReference type="PANTHER" id="PTHR34388:SF1">
    <property type="entry name" value="DNA POLYMERASE III SUBUNIT DELTA"/>
    <property type="match status" value="1"/>
</dbReference>
<dbReference type="GO" id="GO:0006261">
    <property type="term" value="P:DNA-templated DNA replication"/>
    <property type="evidence" value="ECO:0007669"/>
    <property type="project" value="TreeGrafter"/>
</dbReference>
<dbReference type="GO" id="GO:0003677">
    <property type="term" value="F:DNA binding"/>
    <property type="evidence" value="ECO:0007669"/>
    <property type="project" value="InterPro"/>
</dbReference>
<keyword evidence="11" id="KW-1185">Reference proteome</keyword>
<dbReference type="Pfam" id="PF21694">
    <property type="entry name" value="DNA_pol3_delta_C"/>
    <property type="match status" value="1"/>
</dbReference>
<dbReference type="NCBIfam" id="TIGR01128">
    <property type="entry name" value="holA"/>
    <property type="match status" value="1"/>
</dbReference>
<dbReference type="InterPro" id="IPR027417">
    <property type="entry name" value="P-loop_NTPase"/>
</dbReference>
<evidence type="ECO:0000256" key="6">
    <source>
        <dbReference type="ARBA" id="ARBA00034754"/>
    </source>
</evidence>
<evidence type="ECO:0000256" key="4">
    <source>
        <dbReference type="ARBA" id="ARBA00022705"/>
    </source>
</evidence>
<dbReference type="SUPFAM" id="SSF52540">
    <property type="entry name" value="P-loop containing nucleoside triphosphate hydrolases"/>
    <property type="match status" value="1"/>
</dbReference>
<evidence type="ECO:0000256" key="7">
    <source>
        <dbReference type="ARBA" id="ARBA00049244"/>
    </source>
</evidence>
<evidence type="ECO:0000256" key="2">
    <source>
        <dbReference type="ARBA" id="ARBA00022679"/>
    </source>
</evidence>
<dbReference type="Gene3D" id="3.40.50.300">
    <property type="entry name" value="P-loop containing nucleotide triphosphate hydrolases"/>
    <property type="match status" value="1"/>
</dbReference>
<reference evidence="10 11" key="1">
    <citation type="submission" date="2019-06" db="EMBL/GenBank/DDBJ databases">
        <title>Sequencing the genomes of 1000 actinobacteria strains.</title>
        <authorList>
            <person name="Klenk H.-P."/>
        </authorList>
    </citation>
    <scope>NUCLEOTIDE SEQUENCE [LARGE SCALE GENOMIC DNA]</scope>
    <source>
        <strain evidence="10 11">DSM 45928</strain>
    </source>
</reference>
<comment type="catalytic activity">
    <reaction evidence="7">
        <text>DNA(n) + a 2'-deoxyribonucleoside 5'-triphosphate = DNA(n+1) + diphosphate</text>
        <dbReference type="Rhea" id="RHEA:22508"/>
        <dbReference type="Rhea" id="RHEA-COMP:17339"/>
        <dbReference type="Rhea" id="RHEA-COMP:17340"/>
        <dbReference type="ChEBI" id="CHEBI:33019"/>
        <dbReference type="ChEBI" id="CHEBI:61560"/>
        <dbReference type="ChEBI" id="CHEBI:173112"/>
        <dbReference type="EC" id="2.7.7.7"/>
    </reaction>
</comment>
<keyword evidence="4" id="KW-0235">DNA replication</keyword>
<feature type="domain" description="DNA polymerase III delta subunit-like C-terminal" evidence="9">
    <location>
        <begin position="198"/>
        <end position="310"/>
    </location>
</feature>
<evidence type="ECO:0000256" key="5">
    <source>
        <dbReference type="ARBA" id="ARBA00022932"/>
    </source>
</evidence>
<keyword evidence="3" id="KW-0548">Nucleotidyltransferase</keyword>
<sequence length="384" mass="39697">MSTIAAVRLVVGDEELLSQRAVSEVIDAAKAEDPGIQVHRGDAGDLTPGDFAGMTSPTLFGGGSVVVVESAQDAKKDLTAAILDYAASPAFQVYLVVAHAGGAKGKSLADGLRKAGAETVTVAKVKRPAERVSFVKEELKRLGARPAAGAAEELITAVGHDLRELANACAQLVADTGGKITVTEVNRYYRGRAEVTGFAVADAAVTGDVAGALGSLRWAMSIGLDAVPLADALATGVRNIAKVAGSRGSGQQLAGRLGMAPWQVDKALQQARGWSPAGLVTAMQVTADLNAAVKGGAEDRGYALERAILAIAEARSQALSRIFRAASQPQLVGTAPCDRSIERSLVDDHAGEVPEQLEPDGSDHLCPRGDQPPHLSHLQLGVDR</sequence>
<evidence type="ECO:0000313" key="10">
    <source>
        <dbReference type="EMBL" id="TQL78393.1"/>
    </source>
</evidence>
<dbReference type="InterPro" id="IPR005790">
    <property type="entry name" value="DNA_polIII_delta"/>
</dbReference>
<evidence type="ECO:0000313" key="11">
    <source>
        <dbReference type="Proteomes" id="UP000317043"/>
    </source>
</evidence>
<dbReference type="EMBL" id="VFOW01000001">
    <property type="protein sequence ID" value="TQL78393.1"/>
    <property type="molecule type" value="Genomic_DNA"/>
</dbReference>
<comment type="caution">
    <text evidence="10">The sequence shown here is derived from an EMBL/GenBank/DDBJ whole genome shotgun (WGS) entry which is preliminary data.</text>
</comment>
<protein>
    <recommendedName>
        <fullName evidence="1">DNA-directed DNA polymerase</fullName>
        <ecNumber evidence="1">2.7.7.7</ecNumber>
    </recommendedName>
</protein>
<comment type="similarity">
    <text evidence="6">Belongs to the DNA polymerase HolA subunit family.</text>
</comment>
<accession>A0A543B0N0</accession>
<evidence type="ECO:0000256" key="1">
    <source>
        <dbReference type="ARBA" id="ARBA00012417"/>
    </source>
</evidence>
<dbReference type="Gene3D" id="1.20.272.10">
    <property type="match status" value="1"/>
</dbReference>
<feature type="region of interest" description="Disordered" evidence="8">
    <location>
        <begin position="353"/>
        <end position="384"/>
    </location>
</feature>
<evidence type="ECO:0000256" key="3">
    <source>
        <dbReference type="ARBA" id="ARBA00022695"/>
    </source>
</evidence>
<dbReference type="SUPFAM" id="SSF48019">
    <property type="entry name" value="post-AAA+ oligomerization domain-like"/>
    <property type="match status" value="1"/>
</dbReference>
<dbReference type="EC" id="2.7.7.7" evidence="1"/>
<dbReference type="AlphaFoldDB" id="A0A543B0N0"/>
<dbReference type="InterPro" id="IPR048466">
    <property type="entry name" value="DNA_pol3_delta-like_C"/>
</dbReference>
<dbReference type="PANTHER" id="PTHR34388">
    <property type="entry name" value="DNA POLYMERASE III SUBUNIT DELTA"/>
    <property type="match status" value="1"/>
</dbReference>
<dbReference type="InterPro" id="IPR008921">
    <property type="entry name" value="DNA_pol3_clamp-load_cplx_C"/>
</dbReference>
<dbReference type="GO" id="GO:0009360">
    <property type="term" value="C:DNA polymerase III complex"/>
    <property type="evidence" value="ECO:0007669"/>
    <property type="project" value="TreeGrafter"/>
</dbReference>
<keyword evidence="2" id="KW-0808">Transferase</keyword>
<dbReference type="Proteomes" id="UP000317043">
    <property type="component" value="Unassembled WGS sequence"/>
</dbReference>
<organism evidence="10 11">
    <name type="scientific">Stackebrandtia endophytica</name>
    <dbReference type="NCBI Taxonomy" id="1496996"/>
    <lineage>
        <taxon>Bacteria</taxon>
        <taxon>Bacillati</taxon>
        <taxon>Actinomycetota</taxon>
        <taxon>Actinomycetes</taxon>
        <taxon>Glycomycetales</taxon>
        <taxon>Glycomycetaceae</taxon>
        <taxon>Stackebrandtia</taxon>
    </lineage>
</organism>
<proteinExistence type="inferred from homology"/>
<dbReference type="GO" id="GO:0003887">
    <property type="term" value="F:DNA-directed DNA polymerase activity"/>
    <property type="evidence" value="ECO:0007669"/>
    <property type="project" value="UniProtKB-KW"/>
</dbReference>
<dbReference type="InParanoid" id="A0A543B0N0"/>
<evidence type="ECO:0000259" key="9">
    <source>
        <dbReference type="Pfam" id="PF21694"/>
    </source>
</evidence>
<name>A0A543B0N0_9ACTN</name>
<gene>
    <name evidence="10" type="ORF">FB566_3979</name>
</gene>
<evidence type="ECO:0000256" key="8">
    <source>
        <dbReference type="SAM" id="MobiDB-lite"/>
    </source>
</evidence>